<evidence type="ECO:0000313" key="1">
    <source>
        <dbReference type="EMBL" id="MBW7571100.1"/>
    </source>
</evidence>
<organism evidence="1 2">
    <name type="scientific">Succinivibrio faecicola</name>
    <dbReference type="NCBI Taxonomy" id="2820300"/>
    <lineage>
        <taxon>Bacteria</taxon>
        <taxon>Pseudomonadati</taxon>
        <taxon>Pseudomonadota</taxon>
        <taxon>Gammaproteobacteria</taxon>
        <taxon>Aeromonadales</taxon>
        <taxon>Succinivibrionaceae</taxon>
        <taxon>Succinivibrio</taxon>
    </lineage>
</organism>
<accession>A0ABS7DJT8</accession>
<dbReference type="Proteomes" id="UP000731465">
    <property type="component" value="Unassembled WGS sequence"/>
</dbReference>
<dbReference type="EMBL" id="JAGFNY010000053">
    <property type="protein sequence ID" value="MBW7571100.1"/>
    <property type="molecule type" value="Genomic_DNA"/>
</dbReference>
<dbReference type="RefSeq" id="WP_219938324.1">
    <property type="nucleotide sequence ID" value="NZ_JAGFNY010000053.1"/>
</dbReference>
<sequence>MFIDHFDGKELNKKVWIETYLPQWSSRDKTRPSYNIKDSVLSLYISNDQKPWSEEYNGDIRVSNLQTGVFSGPVGSSIGQHHFSDNLIVREEQKEEFLLTPWYGSIEIKCRCYISEENVAAL</sequence>
<keyword evidence="2" id="KW-1185">Reference proteome</keyword>
<gene>
    <name evidence="1" type="ORF">J5V48_09360</name>
</gene>
<evidence type="ECO:0000313" key="2">
    <source>
        <dbReference type="Proteomes" id="UP000731465"/>
    </source>
</evidence>
<dbReference type="Gene3D" id="2.60.120.200">
    <property type="match status" value="1"/>
</dbReference>
<reference evidence="1 2" key="1">
    <citation type="submission" date="2021-03" db="EMBL/GenBank/DDBJ databases">
        <title>Succinivibrio sp. nov. isolated from feces of cow.</title>
        <authorList>
            <person name="Choi J.-Y."/>
        </authorList>
    </citation>
    <scope>NUCLEOTIDE SEQUENCE [LARGE SCALE GENOMIC DNA]</scope>
    <source>
        <strain evidence="1 2">AGMB01872</strain>
    </source>
</reference>
<name>A0ABS7DJT8_9GAMM</name>
<comment type="caution">
    <text evidence="1">The sequence shown here is derived from an EMBL/GenBank/DDBJ whole genome shotgun (WGS) entry which is preliminary data.</text>
</comment>
<proteinExistence type="predicted"/>
<protein>
    <submittedName>
        <fullName evidence="1">Uncharacterized protein</fullName>
    </submittedName>
</protein>